<accession>A0A6J7D221</accession>
<evidence type="ECO:0000259" key="5">
    <source>
        <dbReference type="Pfam" id="PF00296"/>
    </source>
</evidence>
<dbReference type="InterPro" id="IPR050172">
    <property type="entry name" value="SsuD_RutA_monooxygenase"/>
</dbReference>
<reference evidence="6" key="1">
    <citation type="submission" date="2020-05" db="EMBL/GenBank/DDBJ databases">
        <authorList>
            <person name="Chiriac C."/>
            <person name="Salcher M."/>
            <person name="Ghai R."/>
            <person name="Kavagutti S V."/>
        </authorList>
    </citation>
    <scope>NUCLEOTIDE SEQUENCE</scope>
</reference>
<dbReference type="InterPro" id="IPR019921">
    <property type="entry name" value="Lucif-like_OxRdtase_Rv2161c"/>
</dbReference>
<dbReference type="PANTHER" id="PTHR42847">
    <property type="entry name" value="ALKANESULFONATE MONOOXYGENASE"/>
    <property type="match status" value="1"/>
</dbReference>
<evidence type="ECO:0000313" key="6">
    <source>
        <dbReference type="EMBL" id="CAB4863790.1"/>
    </source>
</evidence>
<dbReference type="Gene3D" id="3.20.20.30">
    <property type="entry name" value="Luciferase-like domain"/>
    <property type="match status" value="1"/>
</dbReference>
<evidence type="ECO:0000256" key="2">
    <source>
        <dbReference type="ARBA" id="ARBA00022643"/>
    </source>
</evidence>
<dbReference type="GO" id="GO:0046306">
    <property type="term" value="P:alkanesulfonate catabolic process"/>
    <property type="evidence" value="ECO:0007669"/>
    <property type="project" value="TreeGrafter"/>
</dbReference>
<evidence type="ECO:0000256" key="1">
    <source>
        <dbReference type="ARBA" id="ARBA00022630"/>
    </source>
</evidence>
<dbReference type="InterPro" id="IPR011251">
    <property type="entry name" value="Luciferase-like_dom"/>
</dbReference>
<dbReference type="AlphaFoldDB" id="A0A6J7D221"/>
<evidence type="ECO:0000256" key="4">
    <source>
        <dbReference type="ARBA" id="ARBA00023033"/>
    </source>
</evidence>
<sequence length="354" mass="37083">MAAADALPGSGDDRDLAVQYAHVHAPCQCALADHFRQIVSDDPSDSMLTTMLISLGLPTDRLPACPELATAAAITQVSQRAEAAGYDAVFVTDHPFPSAKWLGRGGHHSLDPFVALSFAAAATTRIRLQTNLLILAYRNPFIAAHGLATLDALSAGRLIVGVGAGYLEPEFTALGVAFDQRGARTDEALTAITAAWRGTPMSFEGSTFTATDNVLAPVPAQHPRPPLLIGGNSTAAIRRAVTLADGWVPMPSPASASRMLSTPGIETLDDLAGRIAIASRIAAETGRTAPMQIWFTPWGLSGFDLTVWDPAQLRDELAALAALGVAGITVTLPGTTIDTFNRSLDTFAEHIVGA</sequence>
<keyword evidence="4" id="KW-0503">Monooxygenase</keyword>
<dbReference type="GO" id="GO:0008726">
    <property type="term" value="F:alkanesulfonate monooxygenase activity"/>
    <property type="evidence" value="ECO:0007669"/>
    <property type="project" value="TreeGrafter"/>
</dbReference>
<name>A0A6J7D221_9ZZZZ</name>
<dbReference type="Pfam" id="PF00296">
    <property type="entry name" value="Bac_luciferase"/>
    <property type="match status" value="1"/>
</dbReference>
<dbReference type="SUPFAM" id="SSF51679">
    <property type="entry name" value="Bacterial luciferase-like"/>
    <property type="match status" value="1"/>
</dbReference>
<evidence type="ECO:0000256" key="3">
    <source>
        <dbReference type="ARBA" id="ARBA00023002"/>
    </source>
</evidence>
<organism evidence="6">
    <name type="scientific">freshwater metagenome</name>
    <dbReference type="NCBI Taxonomy" id="449393"/>
    <lineage>
        <taxon>unclassified sequences</taxon>
        <taxon>metagenomes</taxon>
        <taxon>ecological metagenomes</taxon>
    </lineage>
</organism>
<keyword evidence="3" id="KW-0560">Oxidoreductase</keyword>
<proteinExistence type="predicted"/>
<feature type="domain" description="Luciferase-like" evidence="5">
    <location>
        <begin position="70"/>
        <end position="258"/>
    </location>
</feature>
<dbReference type="EMBL" id="CAFBLP010000006">
    <property type="protein sequence ID" value="CAB4863790.1"/>
    <property type="molecule type" value="Genomic_DNA"/>
</dbReference>
<protein>
    <submittedName>
        <fullName evidence="6">Unannotated protein</fullName>
    </submittedName>
</protein>
<dbReference type="NCBIfam" id="TIGR03619">
    <property type="entry name" value="F420_Rv2161c"/>
    <property type="match status" value="1"/>
</dbReference>
<dbReference type="InterPro" id="IPR036661">
    <property type="entry name" value="Luciferase-like_sf"/>
</dbReference>
<keyword evidence="2" id="KW-0288">FMN</keyword>
<dbReference type="PANTHER" id="PTHR42847:SF4">
    <property type="entry name" value="ALKANESULFONATE MONOOXYGENASE-RELATED"/>
    <property type="match status" value="1"/>
</dbReference>
<gene>
    <name evidence="6" type="ORF">UFOPK3376_00421</name>
</gene>
<keyword evidence="1" id="KW-0285">Flavoprotein</keyword>